<proteinExistence type="predicted"/>
<evidence type="ECO:0000313" key="2">
    <source>
        <dbReference type="Proteomes" id="UP000183129"/>
    </source>
</evidence>
<reference evidence="1 2" key="1">
    <citation type="submission" date="2016-10" db="EMBL/GenBank/DDBJ databases">
        <authorList>
            <person name="de Groot N.N."/>
        </authorList>
    </citation>
    <scope>NUCLEOTIDE SEQUENCE [LARGE SCALE GENOMIC DNA]</scope>
    <source>
        <strain evidence="1 2">ATCC 51969</strain>
    </source>
</reference>
<organism evidence="1 2">
    <name type="scientific">Pedobacter antarcticus</name>
    <dbReference type="NCBI Taxonomy" id="34086"/>
    <lineage>
        <taxon>Bacteria</taxon>
        <taxon>Pseudomonadati</taxon>
        <taxon>Bacteroidota</taxon>
        <taxon>Sphingobacteriia</taxon>
        <taxon>Sphingobacteriales</taxon>
        <taxon>Sphingobacteriaceae</taxon>
        <taxon>Pedobacter</taxon>
    </lineage>
</organism>
<dbReference type="EMBL" id="FONS01000004">
    <property type="protein sequence ID" value="SFF03843.1"/>
    <property type="molecule type" value="Genomic_DNA"/>
</dbReference>
<protein>
    <submittedName>
        <fullName evidence="1">CarboxypepD_reg-like domain-containing protein</fullName>
    </submittedName>
</protein>
<name>A0A1I2FFS6_9SPHI</name>
<dbReference type="SUPFAM" id="SSF49464">
    <property type="entry name" value="Carboxypeptidase regulatory domain-like"/>
    <property type="match status" value="1"/>
</dbReference>
<dbReference type="SUPFAM" id="SSF56935">
    <property type="entry name" value="Porins"/>
    <property type="match status" value="1"/>
</dbReference>
<dbReference type="Gene3D" id="2.60.40.1120">
    <property type="entry name" value="Carboxypeptidase-like, regulatory domain"/>
    <property type="match status" value="1"/>
</dbReference>
<dbReference type="InterPro" id="IPR008969">
    <property type="entry name" value="CarboxyPept-like_regulatory"/>
</dbReference>
<dbReference type="Proteomes" id="UP000183129">
    <property type="component" value="Unassembled WGS sequence"/>
</dbReference>
<gene>
    <name evidence="1" type="ORF">SAMN03003324_02195</name>
</gene>
<dbReference type="RefSeq" id="WP_088776005.1">
    <property type="nucleotide sequence ID" value="NZ_FONS01000004.1"/>
</dbReference>
<dbReference type="Pfam" id="PF13620">
    <property type="entry name" value="CarboxypepD_reg"/>
    <property type="match status" value="1"/>
</dbReference>
<evidence type="ECO:0000313" key="1">
    <source>
        <dbReference type="EMBL" id="SFF03843.1"/>
    </source>
</evidence>
<dbReference type="STRING" id="34086.SAMN04488084_102634"/>
<dbReference type="AlphaFoldDB" id="A0A1I2FFS6"/>
<accession>A0A1I2FFS6</accession>
<sequence>MNKRDTIKKISELSQIAVSDCEKVLVSLEEVLSEELSKKKRIQQIFNMFYKIMSILKNKMPMLLLSLLFPISAYSQQTVSQQIRGVIKDQLSGEAIPMVSVKLLELPGISTQTTADGHFSLQNVPIGRYSIQTSCVGYTPTVINEIILSSGKEVLLEITMLTSEVALKDVVINYVSNKEQVSNKMALTGGRLLRMEEASRYAGGMDDPARLVSSFAGVSLNVGNNGISVHGNAPSLLQWRMEGVEIPNPNHFADIATLGGGVLSSLSTNVLANSDFYIGAFPAEYNNAVSGVFDMKLRKGNNRKYEHTFQAGLLGLDFASEGPFSKNSDASYLFNYRYSTTGLMSKISSGDHKNQLLDYQDLNFKLNFPTRRAGTFSIWGTGLVDKFRNKKEQEANWKYTDDGKYSEMKQTTATAGISHQYYLANGGTFRSTLASSYSSNEAIEDYYDDTENTSPYLNVDSRYTNLIFTSSFDKQYSSRHTNKTGFTLTRMQYNMHFELAPYIGNSLESIAEGTGHTNLISAYSSSRFELSDKLSATIGINAQMLNLNKSRAIEPRASIRWQTSPKNVVSLAYGLHSRMEKMDVYYVKDKITGHQVNQNLDFIKTHHILLSYQYKISENMSLKAEPYFQYLFNVPVIADSSYSVLNRSLFYVEDALVNQGKGRNFGVDVTLEKYLNKGFYYIMTASIFDSKYTGGDGIWHNTKFNRRFIVNGLAGKEWRLGVQKRDVLSVNLKLTLQGGDRYTPVDETASFNPLDHKIGYEETKAYTKQFAPLFLANYSISYRINRSKRAQEFAVKWLNATGTKEYYGHAYNLKSGNIEPKKQATSLFNILYRIDF</sequence>